<comment type="caution">
    <text evidence="1">The sequence shown here is derived from an EMBL/GenBank/DDBJ whole genome shotgun (WGS) entry which is preliminary data.</text>
</comment>
<evidence type="ECO:0000313" key="1">
    <source>
        <dbReference type="EMBL" id="KAA6399791.1"/>
    </source>
</evidence>
<accession>A0A5J4WY50</accession>
<proteinExistence type="predicted"/>
<dbReference type="Proteomes" id="UP000324800">
    <property type="component" value="Unassembled WGS sequence"/>
</dbReference>
<organism evidence="1 2">
    <name type="scientific">Streblomastix strix</name>
    <dbReference type="NCBI Taxonomy" id="222440"/>
    <lineage>
        <taxon>Eukaryota</taxon>
        <taxon>Metamonada</taxon>
        <taxon>Preaxostyla</taxon>
        <taxon>Oxymonadida</taxon>
        <taxon>Streblomastigidae</taxon>
        <taxon>Streblomastix</taxon>
    </lineage>
</organism>
<evidence type="ECO:0000313" key="2">
    <source>
        <dbReference type="Proteomes" id="UP000324800"/>
    </source>
</evidence>
<protein>
    <submittedName>
        <fullName evidence="1">Uncharacterized protein</fullName>
    </submittedName>
</protein>
<dbReference type="AlphaFoldDB" id="A0A5J4WY50"/>
<name>A0A5J4WY50_9EUKA</name>
<gene>
    <name evidence="1" type="ORF">EZS28_004681</name>
</gene>
<reference evidence="1 2" key="1">
    <citation type="submission" date="2019-03" db="EMBL/GenBank/DDBJ databases">
        <title>Single cell metagenomics reveals metabolic interactions within the superorganism composed of flagellate Streblomastix strix and complex community of Bacteroidetes bacteria on its surface.</title>
        <authorList>
            <person name="Treitli S.C."/>
            <person name="Kolisko M."/>
            <person name="Husnik F."/>
            <person name="Keeling P."/>
            <person name="Hampl V."/>
        </authorList>
    </citation>
    <scope>NUCLEOTIDE SEQUENCE [LARGE SCALE GENOMIC DNA]</scope>
    <source>
        <strain evidence="1">ST1C</strain>
    </source>
</reference>
<dbReference type="EMBL" id="SNRW01000681">
    <property type="protein sequence ID" value="KAA6399791.1"/>
    <property type="molecule type" value="Genomic_DNA"/>
</dbReference>
<sequence>MLKVQDFYKQVKVSTPAAIEMTMKINNLQQSDIFEHYLIFDDSAHCEQFQFVSKAIIVKLTQGNSIKIFSIASLQPEIIGRPGASILDIRGNPSLNVCDIFQLYQVHVPKGQLLISTLRKLQDDFFIE</sequence>